<comment type="caution">
    <text evidence="2">The sequence shown here is derived from an EMBL/GenBank/DDBJ whole genome shotgun (WGS) entry which is preliminary data.</text>
</comment>
<feature type="transmembrane region" description="Helical" evidence="1">
    <location>
        <begin position="89"/>
        <end position="111"/>
    </location>
</feature>
<accession>A0A921FLK4</accession>
<feature type="transmembrane region" description="Helical" evidence="1">
    <location>
        <begin position="123"/>
        <end position="141"/>
    </location>
</feature>
<keyword evidence="1" id="KW-0472">Membrane</keyword>
<dbReference type="Proteomes" id="UP000703315">
    <property type="component" value="Unassembled WGS sequence"/>
</dbReference>
<keyword evidence="1" id="KW-1133">Transmembrane helix</keyword>
<dbReference type="AlphaFoldDB" id="A0A921FLK4"/>
<evidence type="ECO:0000313" key="2">
    <source>
        <dbReference type="EMBL" id="HJF14298.1"/>
    </source>
</evidence>
<reference evidence="2" key="2">
    <citation type="submission" date="2021-09" db="EMBL/GenBank/DDBJ databases">
        <authorList>
            <person name="Gilroy R."/>
        </authorList>
    </citation>
    <scope>NUCLEOTIDE SEQUENCE</scope>
    <source>
        <strain evidence="2">ChiHjej13B12-14962</strain>
    </source>
</reference>
<evidence type="ECO:0000313" key="3">
    <source>
        <dbReference type="Proteomes" id="UP000703315"/>
    </source>
</evidence>
<evidence type="ECO:0000256" key="1">
    <source>
        <dbReference type="SAM" id="Phobius"/>
    </source>
</evidence>
<evidence type="ECO:0008006" key="4">
    <source>
        <dbReference type="Google" id="ProtNLM"/>
    </source>
</evidence>
<feature type="transmembrane region" description="Helical" evidence="1">
    <location>
        <begin position="190"/>
        <end position="211"/>
    </location>
</feature>
<feature type="transmembrane region" description="Helical" evidence="1">
    <location>
        <begin position="12"/>
        <end position="34"/>
    </location>
</feature>
<proteinExistence type="predicted"/>
<feature type="transmembrane region" description="Helical" evidence="1">
    <location>
        <begin position="255"/>
        <end position="276"/>
    </location>
</feature>
<keyword evidence="1" id="KW-0812">Transmembrane</keyword>
<dbReference type="RefSeq" id="WP_303904253.1">
    <property type="nucleotide sequence ID" value="NZ_DYXC01000069.1"/>
</dbReference>
<feature type="transmembrane region" description="Helical" evidence="1">
    <location>
        <begin position="317"/>
        <end position="338"/>
    </location>
</feature>
<protein>
    <recommendedName>
        <fullName evidence="4">DUF998 domain-containing protein</fullName>
    </recommendedName>
</protein>
<reference evidence="2" key="1">
    <citation type="journal article" date="2021" name="PeerJ">
        <title>Extensive microbial diversity within the chicken gut microbiome revealed by metagenomics and culture.</title>
        <authorList>
            <person name="Gilroy R."/>
            <person name="Ravi A."/>
            <person name="Getino M."/>
            <person name="Pursley I."/>
            <person name="Horton D.L."/>
            <person name="Alikhan N.F."/>
            <person name="Baker D."/>
            <person name="Gharbi K."/>
            <person name="Hall N."/>
            <person name="Watson M."/>
            <person name="Adriaenssens E.M."/>
            <person name="Foster-Nyarko E."/>
            <person name="Jarju S."/>
            <person name="Secka A."/>
            <person name="Antonio M."/>
            <person name="Oren A."/>
            <person name="Chaudhuri R.R."/>
            <person name="La Ragione R."/>
            <person name="Hildebrand F."/>
            <person name="Pallen M.J."/>
        </authorList>
    </citation>
    <scope>NUCLEOTIDE SEQUENCE</scope>
    <source>
        <strain evidence="2">ChiHjej13B12-14962</strain>
    </source>
</reference>
<feature type="transmembrane region" description="Helical" evidence="1">
    <location>
        <begin position="153"/>
        <end position="170"/>
    </location>
</feature>
<name>A0A921FLK4_9MICC</name>
<feature type="transmembrane region" description="Helical" evidence="1">
    <location>
        <begin position="223"/>
        <end position="249"/>
    </location>
</feature>
<sequence length="353" mass="37084">METVEQALTEQTLALWATLGSFIIGFGTAVIVFWGQVRPFAGDSSIIVPAALISALIAAAAFILSSYLHRAGETQFMPLWQTLISHFSFVAVTIAFGGVTGLSVLLVGQLLGSGLPGLELGPIGGGFVTGVAAALGGRLSFQAGIDLSTRSLAALLFTFLIVGTVFAMLTDADPTWWQRNFSQLGIGVSAWAFNGTIMVAGLLVATIGSYIGRDLHRLLDDSAVPRIAIVVSIWLLAGLALAGVGWFPLDERPGAHAVAAFTALGMLVVAAGYTQFVLPRRPLVLHVVTGLLVVLTAGSIVLTFFIPIISVTALESIVVGLSLLWMTTFVRVLSILAPNRSVTSQRRRLLSAA</sequence>
<gene>
    <name evidence="2" type="ORF">K8V32_05760</name>
</gene>
<feature type="transmembrane region" description="Helical" evidence="1">
    <location>
        <begin position="283"/>
        <end position="311"/>
    </location>
</feature>
<dbReference type="EMBL" id="DYXC01000069">
    <property type="protein sequence ID" value="HJF14298.1"/>
    <property type="molecule type" value="Genomic_DNA"/>
</dbReference>
<feature type="transmembrane region" description="Helical" evidence="1">
    <location>
        <begin position="46"/>
        <end position="68"/>
    </location>
</feature>
<organism evidence="2 3">
    <name type="scientific">Enteractinococcus helveticum</name>
    <dbReference type="NCBI Taxonomy" id="1837282"/>
    <lineage>
        <taxon>Bacteria</taxon>
        <taxon>Bacillati</taxon>
        <taxon>Actinomycetota</taxon>
        <taxon>Actinomycetes</taxon>
        <taxon>Micrococcales</taxon>
        <taxon>Micrococcaceae</taxon>
    </lineage>
</organism>